<dbReference type="OrthoDB" id="9788332at2"/>
<dbReference type="STRING" id="41431.PCC8801_0350"/>
<dbReference type="Pfam" id="PF09912">
    <property type="entry name" value="DUF2141"/>
    <property type="match status" value="1"/>
</dbReference>
<dbReference type="Proteomes" id="UP000008204">
    <property type="component" value="Chromosome"/>
</dbReference>
<dbReference type="HOGENOM" id="CLU_125018_0_1_3"/>
<proteinExistence type="predicted"/>
<dbReference type="eggNOG" id="COG4704">
    <property type="taxonomic scope" value="Bacteria"/>
</dbReference>
<organism evidence="1 2">
    <name type="scientific">Rippkaea orientalis (strain PCC 8801 / RF-1)</name>
    <name type="common">Cyanothece sp. (strain PCC 8801)</name>
    <dbReference type="NCBI Taxonomy" id="41431"/>
    <lineage>
        <taxon>Bacteria</taxon>
        <taxon>Bacillati</taxon>
        <taxon>Cyanobacteriota</taxon>
        <taxon>Cyanophyceae</taxon>
        <taxon>Oscillatoriophycideae</taxon>
        <taxon>Chroococcales</taxon>
        <taxon>Aphanothecaceae</taxon>
        <taxon>Rippkaea</taxon>
        <taxon>Rippkaea orientalis</taxon>
    </lineage>
</organism>
<dbReference type="RefSeq" id="WP_012593725.1">
    <property type="nucleotide sequence ID" value="NC_011726.1"/>
</dbReference>
<accession>B7K3C8</accession>
<dbReference type="InterPro" id="IPR018673">
    <property type="entry name" value="DUF2141"/>
</dbReference>
<dbReference type="KEGG" id="cyp:PCC8801_0350"/>
<protein>
    <recommendedName>
        <fullName evidence="3">DUF2141 domain-containing protein</fullName>
    </recommendedName>
</protein>
<reference evidence="2" key="1">
    <citation type="journal article" date="2011" name="MBio">
        <title>Novel metabolic attributes of the genus Cyanothece, comprising a group of unicellular nitrogen-fixing Cyanobacteria.</title>
        <authorList>
            <person name="Bandyopadhyay A."/>
            <person name="Elvitigala T."/>
            <person name="Welsh E."/>
            <person name="Stockel J."/>
            <person name="Liberton M."/>
            <person name="Min H."/>
            <person name="Sherman L.A."/>
            <person name="Pakrasi H.B."/>
        </authorList>
    </citation>
    <scope>NUCLEOTIDE SEQUENCE [LARGE SCALE GENOMIC DNA]</scope>
    <source>
        <strain evidence="2">PCC 8801</strain>
    </source>
</reference>
<sequence>MKFPYQITHFWLPMGVALSLSQPVDASLNSNLTVEISGLNNQSGQVCLSLFASSRGFPNSKEDAVQTQCVKITNTPLQVTFDNLSPKTYAVAVFWDDNGDGELNRNFLGIPTEKFGFSSNPVIKTGPPKFGESAILVSGKNTKIQIQLRSLI</sequence>
<name>B7K3C8_RIPO1</name>
<keyword evidence="2" id="KW-1185">Reference proteome</keyword>
<dbReference type="AlphaFoldDB" id="B7K3C8"/>
<gene>
    <name evidence="1" type="ordered locus">PCC8801_0350</name>
</gene>
<evidence type="ECO:0000313" key="1">
    <source>
        <dbReference type="EMBL" id="ACK64448.1"/>
    </source>
</evidence>
<evidence type="ECO:0008006" key="3">
    <source>
        <dbReference type="Google" id="ProtNLM"/>
    </source>
</evidence>
<dbReference type="EMBL" id="CP001287">
    <property type="protein sequence ID" value="ACK64448.1"/>
    <property type="molecule type" value="Genomic_DNA"/>
</dbReference>
<evidence type="ECO:0000313" key="2">
    <source>
        <dbReference type="Proteomes" id="UP000008204"/>
    </source>
</evidence>